<keyword evidence="2" id="KW-1185">Reference proteome</keyword>
<protein>
    <submittedName>
        <fullName evidence="1">Uncharacterized protein</fullName>
    </submittedName>
</protein>
<dbReference type="Proteomes" id="UP000004892">
    <property type="component" value="Unassembled WGS sequence"/>
</dbReference>
<reference evidence="1 2" key="1">
    <citation type="submission" date="2012-01" db="EMBL/GenBank/DDBJ databases">
        <title>The Genome Sequence of Odoribacter laneus YIT 12061.</title>
        <authorList>
            <consortium name="The Broad Institute Genome Sequencing Platform"/>
            <person name="Earl A."/>
            <person name="Ward D."/>
            <person name="Feldgarden M."/>
            <person name="Gevers D."/>
            <person name="Morotomi M."/>
            <person name="Young S.K."/>
            <person name="Zeng Q."/>
            <person name="Gargeya S."/>
            <person name="Fitzgerald M."/>
            <person name="Haas B."/>
            <person name="Abouelleil A."/>
            <person name="Alvarado L."/>
            <person name="Arachchi H.M."/>
            <person name="Berlin A."/>
            <person name="Chapman S.B."/>
            <person name="Gearin G."/>
            <person name="Goldberg J."/>
            <person name="Griggs A."/>
            <person name="Gujja S."/>
            <person name="Hansen M."/>
            <person name="Heiman D."/>
            <person name="Howarth C."/>
            <person name="Larimer J."/>
            <person name="Lui A."/>
            <person name="MacDonald P.J.P."/>
            <person name="McCowen C."/>
            <person name="Montmayeur A."/>
            <person name="Murphy C."/>
            <person name="Neiman D."/>
            <person name="Pearson M."/>
            <person name="Priest M."/>
            <person name="Roberts A."/>
            <person name="Saif S."/>
            <person name="Shea T."/>
            <person name="Sisk P."/>
            <person name="Stolte C."/>
            <person name="Sykes S."/>
            <person name="Wortman J."/>
            <person name="Nusbaum C."/>
            <person name="Birren B."/>
        </authorList>
    </citation>
    <scope>NUCLEOTIDE SEQUENCE [LARGE SCALE GENOMIC DNA]</scope>
    <source>
        <strain evidence="1 2">YIT 12061</strain>
    </source>
</reference>
<evidence type="ECO:0000313" key="1">
    <source>
        <dbReference type="EMBL" id="EHP46543.1"/>
    </source>
</evidence>
<dbReference type="HOGENOM" id="CLU_2410366_0_0_10"/>
<evidence type="ECO:0000313" key="2">
    <source>
        <dbReference type="Proteomes" id="UP000004892"/>
    </source>
</evidence>
<name>H1DID1_9BACT</name>
<dbReference type="EMBL" id="ADMC01000025">
    <property type="protein sequence ID" value="EHP46543.1"/>
    <property type="molecule type" value="Genomic_DNA"/>
</dbReference>
<comment type="caution">
    <text evidence="1">The sequence shown here is derived from an EMBL/GenBank/DDBJ whole genome shotgun (WGS) entry which is preliminary data.</text>
</comment>
<gene>
    <name evidence="1" type="ORF">HMPREF9449_02160</name>
</gene>
<accession>H1DID1</accession>
<proteinExistence type="predicted"/>
<sequence>MYLFIVLNIYLKFIVMKNLKLKKEIITVLNRNSMRKLLGGLDDTVQEDLRDTLEKCETQQWCESGDCIATGVCDDTQNCPEDTLEDCNDTDF</sequence>
<dbReference type="AlphaFoldDB" id="H1DID1"/>
<organism evidence="1 2">
    <name type="scientific">Odoribacter laneus YIT 12061</name>
    <dbReference type="NCBI Taxonomy" id="742817"/>
    <lineage>
        <taxon>Bacteria</taxon>
        <taxon>Pseudomonadati</taxon>
        <taxon>Bacteroidota</taxon>
        <taxon>Bacteroidia</taxon>
        <taxon>Bacteroidales</taxon>
        <taxon>Odoribacteraceae</taxon>
        <taxon>Odoribacter</taxon>
    </lineage>
</organism>